<reference evidence="2" key="2">
    <citation type="submission" date="2015-06" db="UniProtKB">
        <authorList>
            <consortium name="EnsemblPlants"/>
        </authorList>
    </citation>
    <scope>IDENTIFICATION</scope>
    <source>
        <strain evidence="2">DM1-3 516 R44</strain>
    </source>
</reference>
<feature type="region of interest" description="Disordered" evidence="1">
    <location>
        <begin position="71"/>
        <end position="115"/>
    </location>
</feature>
<evidence type="ECO:0000313" key="2">
    <source>
        <dbReference type="EnsemblPlants" id="PGSC0003DMT400088038"/>
    </source>
</evidence>
<protein>
    <recommendedName>
        <fullName evidence="4">Gag-pol polyprotein</fullName>
    </recommendedName>
</protein>
<feature type="compositionally biased region" description="Basic and acidic residues" evidence="1">
    <location>
        <begin position="99"/>
        <end position="115"/>
    </location>
</feature>
<dbReference type="PaxDb" id="4113-PGSC0003DMT400088038"/>
<name>M1DF36_SOLTU</name>
<dbReference type="EnsemblPlants" id="PGSC0003DMT400088038">
    <property type="protein sequence ID" value="PGSC0003DMT400088038"/>
    <property type="gene ID" value="PGSC0003DMG400037609"/>
</dbReference>
<feature type="compositionally biased region" description="Low complexity" evidence="1">
    <location>
        <begin position="81"/>
        <end position="90"/>
    </location>
</feature>
<dbReference type="AlphaFoldDB" id="M1DF36"/>
<proteinExistence type="predicted"/>
<evidence type="ECO:0008006" key="4">
    <source>
        <dbReference type="Google" id="ProtNLM"/>
    </source>
</evidence>
<evidence type="ECO:0000313" key="3">
    <source>
        <dbReference type="Proteomes" id="UP000011115"/>
    </source>
</evidence>
<dbReference type="Proteomes" id="UP000011115">
    <property type="component" value="Unassembled WGS sequence"/>
</dbReference>
<dbReference type="InParanoid" id="M1DF36"/>
<keyword evidence="3" id="KW-1185">Reference proteome</keyword>
<feature type="region of interest" description="Disordered" evidence="1">
    <location>
        <begin position="1"/>
        <end position="23"/>
    </location>
</feature>
<sequence length="115" mass="13028">MNTQRANARRMEDDYMNQGAPPQVPIDPLVENLTHAEFRSTIQMLALAVTTQHNREVVASVNPNVNSATFRVQGREGKQYPPSNSNSNAPKKNHFYALRYRDDQESSPDKVTDLE</sequence>
<accession>M1DF36</accession>
<dbReference type="HOGENOM" id="CLU_134717_0_0_1"/>
<evidence type="ECO:0000256" key="1">
    <source>
        <dbReference type="SAM" id="MobiDB-lite"/>
    </source>
</evidence>
<dbReference type="Gramene" id="PGSC0003DMT400088038">
    <property type="protein sequence ID" value="PGSC0003DMT400088038"/>
    <property type="gene ID" value="PGSC0003DMG400037609"/>
</dbReference>
<reference evidence="3" key="1">
    <citation type="journal article" date="2011" name="Nature">
        <title>Genome sequence and analysis of the tuber crop potato.</title>
        <authorList>
            <consortium name="The Potato Genome Sequencing Consortium"/>
        </authorList>
    </citation>
    <scope>NUCLEOTIDE SEQUENCE [LARGE SCALE GENOMIC DNA]</scope>
    <source>
        <strain evidence="3">cv. DM1-3 516 R44</strain>
    </source>
</reference>
<organism evidence="2 3">
    <name type="scientific">Solanum tuberosum</name>
    <name type="common">Potato</name>
    <dbReference type="NCBI Taxonomy" id="4113"/>
    <lineage>
        <taxon>Eukaryota</taxon>
        <taxon>Viridiplantae</taxon>
        <taxon>Streptophyta</taxon>
        <taxon>Embryophyta</taxon>
        <taxon>Tracheophyta</taxon>
        <taxon>Spermatophyta</taxon>
        <taxon>Magnoliopsida</taxon>
        <taxon>eudicotyledons</taxon>
        <taxon>Gunneridae</taxon>
        <taxon>Pentapetalae</taxon>
        <taxon>asterids</taxon>
        <taxon>lamiids</taxon>
        <taxon>Solanales</taxon>
        <taxon>Solanaceae</taxon>
        <taxon>Solanoideae</taxon>
        <taxon>Solaneae</taxon>
        <taxon>Solanum</taxon>
    </lineage>
</organism>